<dbReference type="KEGG" id="hce:HCW_08370"/>
<dbReference type="PATRIC" id="fig|182217.3.peg.1777"/>
<feature type="chain" id="PRO_5003625690" evidence="3">
    <location>
        <begin position="22"/>
        <end position="391"/>
    </location>
</feature>
<dbReference type="EMBL" id="CP003479">
    <property type="protein sequence ID" value="AFI04931.1"/>
    <property type="molecule type" value="Genomic_DNA"/>
</dbReference>
<keyword evidence="5" id="KW-1185">Reference proteome</keyword>
<protein>
    <submittedName>
        <fullName evidence="4">Uncharacterized protein</fullName>
    </submittedName>
</protein>
<keyword evidence="3" id="KW-0732">Signal</keyword>
<dbReference type="Gene3D" id="1.25.40.10">
    <property type="entry name" value="Tetratricopeptide repeat domain"/>
    <property type="match status" value="1"/>
</dbReference>
<proteinExistence type="predicted"/>
<dbReference type="PROSITE" id="PS50005">
    <property type="entry name" value="TPR"/>
    <property type="match status" value="1"/>
</dbReference>
<dbReference type="eggNOG" id="COG1729">
    <property type="taxonomic scope" value="Bacteria"/>
</dbReference>
<keyword evidence="1" id="KW-0802">TPR repeat</keyword>
<evidence type="ECO:0000313" key="5">
    <source>
        <dbReference type="Proteomes" id="UP000005010"/>
    </source>
</evidence>
<feature type="signal peptide" evidence="3">
    <location>
        <begin position="1"/>
        <end position="21"/>
    </location>
</feature>
<dbReference type="Proteomes" id="UP000005010">
    <property type="component" value="Chromosome"/>
</dbReference>
<gene>
    <name evidence="4" type="ordered locus">HCW_08370</name>
</gene>
<dbReference type="STRING" id="182217.HCW_08370"/>
<evidence type="ECO:0000313" key="4">
    <source>
        <dbReference type="EMBL" id="AFI04931.1"/>
    </source>
</evidence>
<dbReference type="HOGENOM" id="CLU_066841_0_0_7"/>
<reference evidence="5" key="1">
    <citation type="submission" date="2012-04" db="EMBL/GenBank/DDBJ databases">
        <title>Complete genome sequence of Helicobacter cetorum strain MIT 00-7128.</title>
        <authorList>
            <person name="Kersulyte D."/>
            <person name="Berg D.E."/>
        </authorList>
    </citation>
    <scope>NUCLEOTIDE SEQUENCE [LARGE SCALE GENOMIC DNA]</scope>
    <source>
        <strain evidence="5">MIT 00-7128</strain>
    </source>
</reference>
<evidence type="ECO:0000256" key="1">
    <source>
        <dbReference type="PROSITE-ProRule" id="PRU00339"/>
    </source>
</evidence>
<sequence length="391" mass="45196">MKKTSLLSFFIPLLLVGEPSAFDMQSGATKKELHQLQTNSKNFSNVLAKLQAQVDSNTQSQEGLKDIYEGQANKIKNINESILSQDESLRSLKSLQEVHANTLKQQAEILESLKNDVRANQRAIKQLDKQTKQMNELLTKLSQDLASKIALIQKSLQEQEKQEYNQDQGTQAKPAESIDSPAIDETSKTYGLSLDTQDETNKLDNEEKESHKKALRQEELKSELQQEKKQELKKEKESSNSVNKENQEIKNPKKAPPKFHKDVARQNEIFEEALTFLKDKAYAQAKERLLWLEANSYKLAYVRYALGEVAYREKKYKQAIGYYKESALLDKKATYMPILLWHTAWSFKRLDSHENYYKFLNTLQRLFPLSEQARMAKKILEDKDNNHHAKP</sequence>
<name>I0EPR2_HELC0</name>
<accession>I0EPR2</accession>
<evidence type="ECO:0000256" key="3">
    <source>
        <dbReference type="SAM" id="SignalP"/>
    </source>
</evidence>
<dbReference type="AlphaFoldDB" id="I0EPR2"/>
<evidence type="ECO:0000256" key="2">
    <source>
        <dbReference type="SAM" id="MobiDB-lite"/>
    </source>
</evidence>
<organism evidence="4 5">
    <name type="scientific">Helicobacter cetorum (strain ATCC BAA-429 / MIT 00-7128)</name>
    <dbReference type="NCBI Taxonomy" id="182217"/>
    <lineage>
        <taxon>Bacteria</taxon>
        <taxon>Pseudomonadati</taxon>
        <taxon>Campylobacterota</taxon>
        <taxon>Epsilonproteobacteria</taxon>
        <taxon>Campylobacterales</taxon>
        <taxon>Helicobacteraceae</taxon>
        <taxon>Helicobacter</taxon>
    </lineage>
</organism>
<feature type="region of interest" description="Disordered" evidence="2">
    <location>
        <begin position="160"/>
        <end position="260"/>
    </location>
</feature>
<dbReference type="InterPro" id="IPR019734">
    <property type="entry name" value="TPR_rpt"/>
</dbReference>
<feature type="repeat" description="TPR" evidence="1">
    <location>
        <begin position="300"/>
        <end position="333"/>
    </location>
</feature>
<feature type="compositionally biased region" description="Basic and acidic residues" evidence="2">
    <location>
        <begin position="199"/>
        <end position="238"/>
    </location>
</feature>
<dbReference type="InterPro" id="IPR011990">
    <property type="entry name" value="TPR-like_helical_dom_sf"/>
</dbReference>